<dbReference type="Proteomes" id="UP000295668">
    <property type="component" value="Unassembled WGS sequence"/>
</dbReference>
<evidence type="ECO:0000313" key="4">
    <source>
        <dbReference type="Proteomes" id="UP000295668"/>
    </source>
</evidence>
<gene>
    <name evidence="3" type="ORF">EZJ43_13255</name>
</gene>
<accession>A0A4V2ZZZ0</accession>
<dbReference type="RefSeq" id="WP_133263193.1">
    <property type="nucleotide sequence ID" value="NZ_SJCY01000009.1"/>
</dbReference>
<sequence length="293" mass="33207">MKLKIMLLAFAVMLFASCGPTISGKDEQSFKASKAIMEAKLSVTEKDDLEKALRVLTAKAMKEKWEKPDDVNFKGKSFDAIVMNMIDGKTFSGIVDYAEDFLKADRDKSIKEKTTEIDSLTTEKIKIAKQNKVLDNFKLTKVSISEQEWFGEKTPFLDLTFVNNMGTEILGYNVQINIYSKATGKIIASQEQGTSFKVDQALKPNAEDVWSQPLLFEAKEHSKLWATAQYPITDFSKFDLKIEAFPKTVETKKEKLVRVGGLENIDKKIKYLKTELEQLKETKGTLDELELTK</sequence>
<organism evidence="3 4">
    <name type="scientific">Pedobacter changchengzhani</name>
    <dbReference type="NCBI Taxonomy" id="2529274"/>
    <lineage>
        <taxon>Bacteria</taxon>
        <taxon>Pseudomonadati</taxon>
        <taxon>Bacteroidota</taxon>
        <taxon>Sphingobacteriia</taxon>
        <taxon>Sphingobacteriales</taxon>
        <taxon>Sphingobacteriaceae</taxon>
        <taxon>Pedobacter</taxon>
    </lineage>
</organism>
<feature type="signal peptide" evidence="2">
    <location>
        <begin position="1"/>
        <end position="18"/>
    </location>
</feature>
<evidence type="ECO:0000313" key="3">
    <source>
        <dbReference type="EMBL" id="TDG35583.1"/>
    </source>
</evidence>
<reference evidence="3 4" key="1">
    <citation type="submission" date="2019-02" db="EMBL/GenBank/DDBJ databases">
        <title>Pedobacter sp. nov., a novel speices isolated from soil of pinguins habitat in Antarcitica.</title>
        <authorList>
            <person name="He R.-H."/>
        </authorList>
    </citation>
    <scope>NUCLEOTIDE SEQUENCE [LARGE SCALE GENOMIC DNA]</scope>
    <source>
        <strain evidence="3 4">E01020</strain>
    </source>
</reference>
<comment type="caution">
    <text evidence="3">The sequence shown here is derived from an EMBL/GenBank/DDBJ whole genome shotgun (WGS) entry which is preliminary data.</text>
</comment>
<name>A0A4V2ZZZ0_9SPHI</name>
<feature type="chain" id="PRO_5020678102" description="Lipoprotein" evidence="2">
    <location>
        <begin position="19"/>
        <end position="293"/>
    </location>
</feature>
<proteinExistence type="predicted"/>
<protein>
    <recommendedName>
        <fullName evidence="5">Lipoprotein</fullName>
    </recommendedName>
</protein>
<feature type="coiled-coil region" evidence="1">
    <location>
        <begin position="262"/>
        <end position="292"/>
    </location>
</feature>
<keyword evidence="4" id="KW-1185">Reference proteome</keyword>
<dbReference type="AlphaFoldDB" id="A0A4V2ZZZ0"/>
<evidence type="ECO:0000256" key="2">
    <source>
        <dbReference type="SAM" id="SignalP"/>
    </source>
</evidence>
<keyword evidence="1" id="KW-0175">Coiled coil</keyword>
<dbReference type="EMBL" id="SJCY01000009">
    <property type="protein sequence ID" value="TDG35583.1"/>
    <property type="molecule type" value="Genomic_DNA"/>
</dbReference>
<dbReference type="OrthoDB" id="749119at2"/>
<evidence type="ECO:0000256" key="1">
    <source>
        <dbReference type="SAM" id="Coils"/>
    </source>
</evidence>
<evidence type="ECO:0008006" key="5">
    <source>
        <dbReference type="Google" id="ProtNLM"/>
    </source>
</evidence>
<keyword evidence="2" id="KW-0732">Signal</keyword>
<dbReference type="PROSITE" id="PS51257">
    <property type="entry name" value="PROKAR_LIPOPROTEIN"/>
    <property type="match status" value="1"/>
</dbReference>